<feature type="domain" description="ATPase AAA-type core" evidence="1">
    <location>
        <begin position="25"/>
        <end position="314"/>
    </location>
</feature>
<dbReference type="PANTHER" id="PTHR43581">
    <property type="entry name" value="ATP/GTP PHOSPHATASE"/>
    <property type="match status" value="1"/>
</dbReference>
<protein>
    <submittedName>
        <fullName evidence="3">DNA replication and repair protein RecF</fullName>
    </submittedName>
</protein>
<dbReference type="InterPro" id="IPR003959">
    <property type="entry name" value="ATPase_AAA_core"/>
</dbReference>
<gene>
    <name evidence="3" type="primary">recF</name>
    <name evidence="3" type="ORF">HGIILDEE_00029</name>
</gene>
<dbReference type="AlphaFoldDB" id="A0A7G9Z906"/>
<sequence length="485" mass="56162">MKIRKIHIKRYKSLWDLTLEDIGDLTTLIGRNSSGKSNILEALNLFFSEFDPEIEKNAVFNEYMWFKRNTKEPIEFIVTIELENEFKEIITKEISNVFGLEKIGNNLTICRQIVSPEPNTALWRTTYVKVNDTFLIEDGKLTKKTVKPAKPDLHQNLLQNLSKVIKAKFKLIPTTRNESRPINLWDRTSIIPPDTQNQLINLHESTNRPDEEKWSEFIEFLEEVPSLAGKMDFIRREIHIKEPGIRFPIALIGGGDQEILTLIPPLIEESTIVGIEEPETHLHSKLARDFFNILKKASENCQILITTHSPVFVDKADLGSTWIVRMENNKTKAIRIKEEGDLNNIFFELGYKPSDVLFADKILLVEGWTEKEVLPILAQKLGYNLLKEGISIFPTRGKEQGKYHLKMWAEITKNTQVPIFMLLDKNAKTEKEKILEERLTDEDHVHLWSKGDMEDYYPSEILSSAAIEVIENEYEIKLTDDDKEK</sequence>
<dbReference type="InterPro" id="IPR027417">
    <property type="entry name" value="P-loop_NTPase"/>
</dbReference>
<dbReference type="CDD" id="cd01026">
    <property type="entry name" value="TOPRIM_OLD"/>
    <property type="match status" value="1"/>
</dbReference>
<dbReference type="PANTHER" id="PTHR43581:SF4">
    <property type="entry name" value="ATP_GTP PHOSPHATASE"/>
    <property type="match status" value="1"/>
</dbReference>
<dbReference type="Pfam" id="PF20469">
    <property type="entry name" value="OLD-like_TOPRIM"/>
    <property type="match status" value="1"/>
</dbReference>
<evidence type="ECO:0000313" key="3">
    <source>
        <dbReference type="EMBL" id="QNO56740.1"/>
    </source>
</evidence>
<name>A0A7G9Z906_9EURY</name>
<dbReference type="InterPro" id="IPR034139">
    <property type="entry name" value="TOPRIM_OLD"/>
</dbReference>
<proteinExistence type="predicted"/>
<dbReference type="SUPFAM" id="SSF52540">
    <property type="entry name" value="P-loop containing nucleoside triphosphate hydrolases"/>
    <property type="match status" value="1"/>
</dbReference>
<dbReference type="Gene3D" id="3.40.50.300">
    <property type="entry name" value="P-loop containing nucleotide triphosphate hydrolases"/>
    <property type="match status" value="1"/>
</dbReference>
<dbReference type="Pfam" id="PF13304">
    <property type="entry name" value="AAA_21"/>
    <property type="match status" value="1"/>
</dbReference>
<dbReference type="InterPro" id="IPR051396">
    <property type="entry name" value="Bact_Antivir_Def_Nuclease"/>
</dbReference>
<evidence type="ECO:0000259" key="1">
    <source>
        <dbReference type="Pfam" id="PF13304"/>
    </source>
</evidence>
<reference evidence="3" key="1">
    <citation type="submission" date="2020-06" db="EMBL/GenBank/DDBJ databases">
        <title>Unique genomic features of the anaerobic methanotrophic archaea.</title>
        <authorList>
            <person name="Chadwick G.L."/>
            <person name="Skennerton C.T."/>
            <person name="Laso-Perez R."/>
            <person name="Leu A.O."/>
            <person name="Speth D.R."/>
            <person name="Yu H."/>
            <person name="Morgan-Lang C."/>
            <person name="Hatzenpichler R."/>
            <person name="Goudeau D."/>
            <person name="Malmstrom R."/>
            <person name="Brazelton W.J."/>
            <person name="Woyke T."/>
            <person name="Hallam S.J."/>
            <person name="Tyson G.W."/>
            <person name="Wegener G."/>
            <person name="Boetius A."/>
            <person name="Orphan V."/>
        </authorList>
    </citation>
    <scope>NUCLEOTIDE SEQUENCE</scope>
</reference>
<dbReference type="GO" id="GO:0016887">
    <property type="term" value="F:ATP hydrolysis activity"/>
    <property type="evidence" value="ECO:0007669"/>
    <property type="project" value="InterPro"/>
</dbReference>
<feature type="domain" description="OLD protein-like TOPRIM" evidence="2">
    <location>
        <begin position="357"/>
        <end position="424"/>
    </location>
</feature>
<dbReference type="EMBL" id="MT631666">
    <property type="protein sequence ID" value="QNO56740.1"/>
    <property type="molecule type" value="Genomic_DNA"/>
</dbReference>
<dbReference type="GO" id="GO:0005524">
    <property type="term" value="F:ATP binding"/>
    <property type="evidence" value="ECO:0007669"/>
    <property type="project" value="InterPro"/>
</dbReference>
<evidence type="ECO:0000259" key="2">
    <source>
        <dbReference type="Pfam" id="PF20469"/>
    </source>
</evidence>
<accession>A0A7G9Z906</accession>
<organism evidence="3">
    <name type="scientific">Candidatus Methanophaga sp. ANME-1 ERB7</name>
    <dbReference type="NCBI Taxonomy" id="2759913"/>
    <lineage>
        <taxon>Archaea</taxon>
        <taxon>Methanobacteriati</taxon>
        <taxon>Methanobacteriota</taxon>
        <taxon>Stenosarchaea group</taxon>
        <taxon>Methanomicrobia</taxon>
        <taxon>Candidatus Methanophagales</taxon>
        <taxon>Candidatus Methanophagaceae</taxon>
        <taxon>Candidatus Methanophaga</taxon>
    </lineage>
</organism>